<evidence type="ECO:0000313" key="1">
    <source>
        <dbReference type="EMBL" id="UWZ84934.1"/>
    </source>
</evidence>
<dbReference type="PANTHER" id="PTHR43657">
    <property type="entry name" value="TRYPTOPHAN RNA-BINDING ATTENUATOR PROTEIN-LIKE PROTEIN"/>
    <property type="match status" value="1"/>
</dbReference>
<dbReference type="InterPro" id="IPR016031">
    <property type="entry name" value="Trp_RNA-bd_attenuator-like_dom"/>
</dbReference>
<accession>A0A9J7BVL4</accession>
<organism evidence="1 2">
    <name type="scientific">Occallatibacter riparius</name>
    <dbReference type="NCBI Taxonomy" id="1002689"/>
    <lineage>
        <taxon>Bacteria</taxon>
        <taxon>Pseudomonadati</taxon>
        <taxon>Acidobacteriota</taxon>
        <taxon>Terriglobia</taxon>
        <taxon>Terriglobales</taxon>
        <taxon>Acidobacteriaceae</taxon>
        <taxon>Occallatibacter</taxon>
    </lineage>
</organism>
<dbReference type="PANTHER" id="PTHR43657:SF1">
    <property type="entry name" value="ALTERED INHERITANCE OF MITOCHONDRIA PROTEIN 24, MITOCHONDRIAL"/>
    <property type="match status" value="1"/>
</dbReference>
<protein>
    <submittedName>
        <fullName evidence="1">TIGR00266 family protein</fullName>
    </submittedName>
</protein>
<dbReference type="Proteomes" id="UP001059380">
    <property type="component" value="Chromosome"/>
</dbReference>
<name>A0A9J7BVL4_9BACT</name>
<keyword evidence="2" id="KW-1185">Reference proteome</keyword>
<dbReference type="Gene3D" id="3.60.160.10">
    <property type="entry name" value="Mitochondrial biogenesis AIM24"/>
    <property type="match status" value="1"/>
</dbReference>
<gene>
    <name evidence="1" type="ORF">MOP44_03100</name>
</gene>
<dbReference type="InterPro" id="IPR002838">
    <property type="entry name" value="AIM24"/>
</dbReference>
<dbReference type="KEGG" id="orp:MOP44_03100"/>
<proteinExistence type="predicted"/>
<sequence length="256" mass="26938">MQTRIQGTTMPVLEVQLDPNESVFSESGELSWMSQSIQMTTHTQMGGGGGLLGVFKRVAGGGSLFMTEYRAFQYPGEVAFATKVPGHIIPIQLGQGVDYLVHRHGFLCATPQVTLSVGFQQSLGAGIFGGEGFVLQRVAGLGTAWLEISGELVQKDLAPGEVLRVHPGHVGAFHSSVSFTITTVPGIKNMIFGGDGIFLAQLVGPGTVWLQTLPISRLAHQMAHYLPRGERSNVQNAAGAGILGGIVGSILSGGDQ</sequence>
<dbReference type="NCBIfam" id="TIGR00266">
    <property type="entry name" value="TIGR00266 family protein"/>
    <property type="match status" value="1"/>
</dbReference>
<dbReference type="AlphaFoldDB" id="A0A9J7BVL4"/>
<dbReference type="Pfam" id="PF01987">
    <property type="entry name" value="AIM24"/>
    <property type="match status" value="1"/>
</dbReference>
<dbReference type="RefSeq" id="WP_260794440.1">
    <property type="nucleotide sequence ID" value="NZ_CP093313.1"/>
</dbReference>
<evidence type="ECO:0000313" key="2">
    <source>
        <dbReference type="Proteomes" id="UP001059380"/>
    </source>
</evidence>
<dbReference type="InterPro" id="IPR036983">
    <property type="entry name" value="AIM24_sf"/>
</dbReference>
<dbReference type="SUPFAM" id="SSF51219">
    <property type="entry name" value="TRAP-like"/>
    <property type="match status" value="1"/>
</dbReference>
<dbReference type="EMBL" id="CP093313">
    <property type="protein sequence ID" value="UWZ84934.1"/>
    <property type="molecule type" value="Genomic_DNA"/>
</dbReference>
<reference evidence="1" key="1">
    <citation type="submission" date="2021-04" db="EMBL/GenBank/DDBJ databases">
        <title>Phylogenetic analysis of Acidobacteriaceae.</title>
        <authorList>
            <person name="Qiu L."/>
            <person name="Zhang Q."/>
        </authorList>
    </citation>
    <scope>NUCLEOTIDE SEQUENCE</scope>
    <source>
        <strain evidence="1">DSM 25168</strain>
    </source>
</reference>